<dbReference type="AlphaFoldDB" id="A0A7S1ZGH6"/>
<name>A0A7S1ZGH6_9STRA</name>
<evidence type="ECO:0000259" key="2">
    <source>
        <dbReference type="Pfam" id="PF02214"/>
    </source>
</evidence>
<feature type="compositionally biased region" description="Basic residues" evidence="1">
    <location>
        <begin position="1"/>
        <end position="10"/>
    </location>
</feature>
<reference evidence="3" key="1">
    <citation type="submission" date="2021-01" db="EMBL/GenBank/DDBJ databases">
        <authorList>
            <person name="Corre E."/>
            <person name="Pelletier E."/>
            <person name="Niang G."/>
            <person name="Scheremetjew M."/>
            <person name="Finn R."/>
            <person name="Kale V."/>
            <person name="Holt S."/>
            <person name="Cochrane G."/>
            <person name="Meng A."/>
            <person name="Brown T."/>
            <person name="Cohen L."/>
        </authorList>
    </citation>
    <scope>NUCLEOTIDE SEQUENCE</scope>
    <source>
        <strain evidence="3">Pop2</strain>
    </source>
</reference>
<evidence type="ECO:0000313" key="3">
    <source>
        <dbReference type="EMBL" id="CAD9338240.1"/>
    </source>
</evidence>
<organism evidence="3">
    <name type="scientific">Ditylum brightwellii</name>
    <dbReference type="NCBI Taxonomy" id="49249"/>
    <lineage>
        <taxon>Eukaryota</taxon>
        <taxon>Sar</taxon>
        <taxon>Stramenopiles</taxon>
        <taxon>Ochrophyta</taxon>
        <taxon>Bacillariophyta</taxon>
        <taxon>Mediophyceae</taxon>
        <taxon>Lithodesmiophycidae</taxon>
        <taxon>Lithodesmiales</taxon>
        <taxon>Lithodesmiaceae</taxon>
        <taxon>Ditylum</taxon>
    </lineage>
</organism>
<proteinExistence type="predicted"/>
<feature type="domain" description="Potassium channel tetramerisation-type BTB" evidence="2">
    <location>
        <begin position="79"/>
        <end position="173"/>
    </location>
</feature>
<dbReference type="PANTHER" id="PTHR14499:SF136">
    <property type="entry name" value="GH08630P"/>
    <property type="match status" value="1"/>
</dbReference>
<dbReference type="PANTHER" id="PTHR14499">
    <property type="entry name" value="POTASSIUM CHANNEL TETRAMERIZATION DOMAIN-CONTAINING"/>
    <property type="match status" value="1"/>
</dbReference>
<dbReference type="GO" id="GO:0051260">
    <property type="term" value="P:protein homooligomerization"/>
    <property type="evidence" value="ECO:0007669"/>
    <property type="project" value="InterPro"/>
</dbReference>
<dbReference type="Pfam" id="PF02214">
    <property type="entry name" value="BTB_2"/>
    <property type="match status" value="1"/>
</dbReference>
<dbReference type="InterPro" id="IPR011333">
    <property type="entry name" value="SKP1/BTB/POZ_sf"/>
</dbReference>
<evidence type="ECO:0000256" key="1">
    <source>
        <dbReference type="SAM" id="MobiDB-lite"/>
    </source>
</evidence>
<dbReference type="Gene3D" id="3.30.710.10">
    <property type="entry name" value="Potassium Channel Kv1.1, Chain A"/>
    <property type="match status" value="1"/>
</dbReference>
<gene>
    <name evidence="3" type="ORF">DBRI1063_LOCUS15171</name>
</gene>
<protein>
    <recommendedName>
        <fullName evidence="2">Potassium channel tetramerisation-type BTB domain-containing protein</fullName>
    </recommendedName>
</protein>
<sequence>MTKERKRRKLPSKEDSSSTDKSGGGQMSSTDNILDSAAHLHNLLQSKENELKEREADFNRRVKLFETEHPTLGGENDVIQLNVGGKTNIAVLRSTLTQFEDSMLAAKFSGRWDDSLEKDRDGNIFIDQDPEIFLKLINYLRLRMNNHFGQVPERHLPKRTYSFCTMLEYYNLMPALYPQNWTQKWVDNSNGFTCEEVSYGTVTLSSKGGDDSDTMGLASVLHDSDGFKDAGVSEFTVEFEKGTSGSVGWLDHCSDEGDGEISRSMLSEVVENSIFLNITERKIFGPDSILEENMSIKYKKSATKVICRHDGLRKYSIEVLDIISTTGGVAATLSHESPRSAYSENAIFPMISFSGKVTVSGLKYAIDQLGKLFEK</sequence>
<dbReference type="EMBL" id="HBGN01023734">
    <property type="protein sequence ID" value="CAD9338240.1"/>
    <property type="molecule type" value="Transcribed_RNA"/>
</dbReference>
<dbReference type="InterPro" id="IPR003131">
    <property type="entry name" value="T1-type_BTB"/>
</dbReference>
<feature type="region of interest" description="Disordered" evidence="1">
    <location>
        <begin position="1"/>
        <end position="33"/>
    </location>
</feature>
<accession>A0A7S1ZGH6</accession>
<dbReference type="SUPFAM" id="SSF54695">
    <property type="entry name" value="POZ domain"/>
    <property type="match status" value="1"/>
</dbReference>